<gene>
    <name evidence="1" type="ORF">GGR95_003573</name>
</gene>
<accession>A0A7W6EB09</accession>
<dbReference type="InterPro" id="IPR027417">
    <property type="entry name" value="P-loop_NTPase"/>
</dbReference>
<evidence type="ECO:0000313" key="1">
    <source>
        <dbReference type="EMBL" id="MBB3995907.1"/>
    </source>
</evidence>
<evidence type="ECO:0008006" key="3">
    <source>
        <dbReference type="Google" id="ProtNLM"/>
    </source>
</evidence>
<reference evidence="1 2" key="1">
    <citation type="submission" date="2020-08" db="EMBL/GenBank/DDBJ databases">
        <title>Genomic Encyclopedia of Type Strains, Phase IV (KMG-IV): sequencing the most valuable type-strain genomes for metagenomic binning, comparative biology and taxonomic classification.</title>
        <authorList>
            <person name="Goeker M."/>
        </authorList>
    </citation>
    <scope>NUCLEOTIDE SEQUENCE [LARGE SCALE GENOMIC DNA]</scope>
    <source>
        <strain evidence="1 2">DSM 102234</strain>
    </source>
</reference>
<evidence type="ECO:0000313" key="2">
    <source>
        <dbReference type="Proteomes" id="UP000530268"/>
    </source>
</evidence>
<proteinExistence type="predicted"/>
<dbReference type="Gene3D" id="3.40.50.300">
    <property type="entry name" value="P-loop containing nucleotide triphosphate hydrolases"/>
    <property type="match status" value="1"/>
</dbReference>
<dbReference type="RefSeq" id="WP_184568148.1">
    <property type="nucleotide sequence ID" value="NZ_JACIEI010000021.1"/>
</dbReference>
<name>A0A7W6EB09_9RHOB</name>
<dbReference type="SUPFAM" id="SSF52540">
    <property type="entry name" value="P-loop containing nucleoside triphosphate hydrolases"/>
    <property type="match status" value="1"/>
</dbReference>
<dbReference type="AlphaFoldDB" id="A0A7W6EB09"/>
<comment type="caution">
    <text evidence="1">The sequence shown here is derived from an EMBL/GenBank/DDBJ whole genome shotgun (WGS) entry which is preliminary data.</text>
</comment>
<organism evidence="1 2">
    <name type="scientific">Sulfitobacter undariae</name>
    <dbReference type="NCBI Taxonomy" id="1563671"/>
    <lineage>
        <taxon>Bacteria</taxon>
        <taxon>Pseudomonadati</taxon>
        <taxon>Pseudomonadota</taxon>
        <taxon>Alphaproteobacteria</taxon>
        <taxon>Rhodobacterales</taxon>
        <taxon>Roseobacteraceae</taxon>
        <taxon>Sulfitobacter</taxon>
    </lineage>
</organism>
<dbReference type="EMBL" id="JACIEI010000021">
    <property type="protein sequence ID" value="MBB3995907.1"/>
    <property type="molecule type" value="Genomic_DNA"/>
</dbReference>
<sequence length="355" mass="39614">MTQTIYLHIGHYKTGTTALQAAMVSNAKALAGKDVHYLDVFRYQNKHSKLAFSILRAAGVTELMHGYDHKQTPQAVWDQLFKEARQSRAGAVVVSTEEFMRIGAHPKAREILRDVITSAQKEFDFRIVVYLRAPLSHLQSWYNQLVKMNTGPVPSFNAAVCDFMEPVHFDYGQALAPWIDIFGADSLIVRPYTDDLRKKGALFADFLSVFQLTPGRWTVEDNRVQNPRMDDTLVEVTRVMQAAGASDIDTERVQNLVSRLRGATKRDSGVSMADVATRARAGLSSLPSLPGNTVDVDVFGDQLPASDDTSYAKDIETLSDLVTFLVGDIKILRTNFHKRHEDLLSRVIALEKGNS</sequence>
<protein>
    <recommendedName>
        <fullName evidence="3">Sulfotransferase family protein</fullName>
    </recommendedName>
</protein>
<dbReference type="Proteomes" id="UP000530268">
    <property type="component" value="Unassembled WGS sequence"/>
</dbReference>
<keyword evidence="2" id="KW-1185">Reference proteome</keyword>